<keyword evidence="1" id="KW-0812">Transmembrane</keyword>
<proteinExistence type="predicted"/>
<evidence type="ECO:0000313" key="3">
    <source>
        <dbReference type="Proteomes" id="UP000218418"/>
    </source>
</evidence>
<keyword evidence="1" id="KW-0472">Membrane</keyword>
<evidence type="ECO:0000313" key="2">
    <source>
        <dbReference type="EMBL" id="BAY86208.1"/>
    </source>
</evidence>
<name>A0A1Z4LYL7_9CYAN</name>
<reference evidence="2 3" key="1">
    <citation type="submission" date="2017-06" db="EMBL/GenBank/DDBJ databases">
        <title>Genome sequencing of cyanobaciteial culture collection at National Institute for Environmental Studies (NIES).</title>
        <authorList>
            <person name="Hirose Y."/>
            <person name="Shimura Y."/>
            <person name="Fujisawa T."/>
            <person name="Nakamura Y."/>
            <person name="Kawachi M."/>
        </authorList>
    </citation>
    <scope>NUCLEOTIDE SEQUENCE [LARGE SCALE GENOMIC DNA]</scope>
    <source>
        <strain evidence="2 3">NIES-267</strain>
    </source>
</reference>
<gene>
    <name evidence="2" type="ORF">NIES267_57140</name>
</gene>
<keyword evidence="1" id="KW-1133">Transmembrane helix</keyword>
<dbReference type="EMBL" id="AP018227">
    <property type="protein sequence ID" value="BAY86208.1"/>
    <property type="molecule type" value="Genomic_DNA"/>
</dbReference>
<dbReference type="AlphaFoldDB" id="A0A1Z4LYL7"/>
<dbReference type="OrthoDB" id="529867at2"/>
<protein>
    <submittedName>
        <fullName evidence="2">Uncharacterized protein</fullName>
    </submittedName>
</protein>
<dbReference type="Proteomes" id="UP000218418">
    <property type="component" value="Chromosome"/>
</dbReference>
<evidence type="ECO:0000256" key="1">
    <source>
        <dbReference type="SAM" id="Phobius"/>
    </source>
</evidence>
<keyword evidence="3" id="KW-1185">Reference proteome</keyword>
<sequence length="162" mass="19215">MKNRPNYTDKYSTKTVQEGLEEYYKINSDLTNPNTQPDDFGKILLAHDVGHVIYGCDTDMYDELKLLPLSWWTSECTFKEYLKMRKNPAVDVMYEDLIKRHGVIWLYVSIILVLPRLLPELVSIWFKTRNRQNRVPFLEFESLLNRSLLDIRQELGILDLIE</sequence>
<feature type="transmembrane region" description="Helical" evidence="1">
    <location>
        <begin position="104"/>
        <end position="126"/>
    </location>
</feature>
<accession>A0A1Z4LYL7</accession>
<organism evidence="2 3">
    <name type="scientific">Calothrix parasitica NIES-267</name>
    <dbReference type="NCBI Taxonomy" id="1973488"/>
    <lineage>
        <taxon>Bacteria</taxon>
        <taxon>Bacillati</taxon>
        <taxon>Cyanobacteriota</taxon>
        <taxon>Cyanophyceae</taxon>
        <taxon>Nostocales</taxon>
        <taxon>Calotrichaceae</taxon>
        <taxon>Calothrix</taxon>
    </lineage>
</organism>